<name>A0A8T5VIA1_9BRAD</name>
<evidence type="ECO:0000313" key="3">
    <source>
        <dbReference type="Proteomes" id="UP000551709"/>
    </source>
</evidence>
<evidence type="ECO:0000256" key="1">
    <source>
        <dbReference type="SAM" id="MobiDB-lite"/>
    </source>
</evidence>
<reference evidence="2" key="2">
    <citation type="submission" date="2022-04" db="EMBL/GenBank/DDBJ databases">
        <authorList>
            <person name="Bromfield E.S.P."/>
            <person name="Cloutier S."/>
        </authorList>
    </citation>
    <scope>NUCLEOTIDE SEQUENCE</scope>
    <source>
        <strain evidence="2">1S5</strain>
    </source>
</reference>
<sequence length="198" mass="22202">MSRFVLFTCMAFVSTFVGVSWAMRGFPVSHVSLVGELRPTLSSSFGDEHSKAKQRKDWEAEHTLQSDKDPKQDALRMDALQASTAYAMSPCDDTMKANLRAATEAYARGWVKIYDCPNPRMGMFCSEEKRDRANAAYSTPLDVRVKAQLAEAFKQKGIVKEDFPEDIRDVVLWFTGPGMLFDPSPVCLPRQQASASFK</sequence>
<reference evidence="2" key="1">
    <citation type="journal article" date="2017" name="Syst. Appl. Microbiol.">
        <title>Soybeans inoculated with root zone soils of Canadian native legumes harbour diverse and novel Bradyrhizobium spp. that possess agricultural potential.</title>
        <authorList>
            <person name="Bromfield E.S.P."/>
            <person name="Cloutier S."/>
            <person name="Tambong J.T."/>
            <person name="Tran Thi T.V."/>
        </authorList>
    </citation>
    <scope>NUCLEOTIDE SEQUENCE</scope>
    <source>
        <strain evidence="2">1S5</strain>
    </source>
</reference>
<gene>
    <name evidence="2" type="ORF">HAP41_0000029880</name>
</gene>
<evidence type="ECO:0000313" key="2">
    <source>
        <dbReference type="EMBL" id="UPT91870.1"/>
    </source>
</evidence>
<protein>
    <submittedName>
        <fullName evidence="2">Uncharacterized protein</fullName>
    </submittedName>
</protein>
<accession>A0A8T5VIA1</accession>
<dbReference type="RefSeq" id="WP_224581006.1">
    <property type="nucleotide sequence ID" value="NZ_CP096255.1"/>
</dbReference>
<dbReference type="EMBL" id="CP096255">
    <property type="protein sequence ID" value="UPT91870.1"/>
    <property type="molecule type" value="Genomic_DNA"/>
</dbReference>
<proteinExistence type="predicted"/>
<feature type="region of interest" description="Disordered" evidence="1">
    <location>
        <begin position="44"/>
        <end position="72"/>
    </location>
</feature>
<organism evidence="2 3">
    <name type="scientific">Bradyrhizobium barranii subsp. apii</name>
    <dbReference type="NCBI Taxonomy" id="2819348"/>
    <lineage>
        <taxon>Bacteria</taxon>
        <taxon>Pseudomonadati</taxon>
        <taxon>Pseudomonadota</taxon>
        <taxon>Alphaproteobacteria</taxon>
        <taxon>Hyphomicrobiales</taxon>
        <taxon>Nitrobacteraceae</taxon>
        <taxon>Bradyrhizobium</taxon>
        <taxon>Bradyrhizobium barranii</taxon>
    </lineage>
</organism>
<dbReference type="Proteomes" id="UP000551709">
    <property type="component" value="Chromosome"/>
</dbReference>
<feature type="compositionally biased region" description="Basic and acidic residues" evidence="1">
    <location>
        <begin position="46"/>
        <end position="72"/>
    </location>
</feature>
<dbReference type="AlphaFoldDB" id="A0A8T5VIA1"/>